<protein>
    <recommendedName>
        <fullName evidence="3">Tetratricopeptide repeat protein</fullName>
    </recommendedName>
</protein>
<comment type="caution">
    <text evidence="1">The sequence shown here is derived from an EMBL/GenBank/DDBJ whole genome shotgun (WGS) entry which is preliminary data.</text>
</comment>
<evidence type="ECO:0008006" key="3">
    <source>
        <dbReference type="Google" id="ProtNLM"/>
    </source>
</evidence>
<dbReference type="Proteomes" id="UP000603141">
    <property type="component" value="Unassembled WGS sequence"/>
</dbReference>
<gene>
    <name evidence="1" type="ORF">JIN85_15960</name>
</gene>
<evidence type="ECO:0000313" key="2">
    <source>
        <dbReference type="Proteomes" id="UP000603141"/>
    </source>
</evidence>
<proteinExistence type="predicted"/>
<dbReference type="EMBL" id="JAENIJ010000030">
    <property type="protein sequence ID" value="MBK1883914.1"/>
    <property type="molecule type" value="Genomic_DNA"/>
</dbReference>
<evidence type="ECO:0000313" key="1">
    <source>
        <dbReference type="EMBL" id="MBK1883914.1"/>
    </source>
</evidence>
<organism evidence="1 2">
    <name type="scientific">Luteolibacter pohnpeiensis</name>
    <dbReference type="NCBI Taxonomy" id="454153"/>
    <lineage>
        <taxon>Bacteria</taxon>
        <taxon>Pseudomonadati</taxon>
        <taxon>Verrucomicrobiota</taxon>
        <taxon>Verrucomicrobiia</taxon>
        <taxon>Verrucomicrobiales</taxon>
        <taxon>Verrucomicrobiaceae</taxon>
        <taxon>Luteolibacter</taxon>
    </lineage>
</organism>
<dbReference type="AlphaFoldDB" id="A0A934SDK1"/>
<name>A0A934SDK1_9BACT</name>
<reference evidence="1" key="1">
    <citation type="submission" date="2021-01" db="EMBL/GenBank/DDBJ databases">
        <title>Modified the classification status of verrucomicrobia.</title>
        <authorList>
            <person name="Feng X."/>
        </authorList>
    </citation>
    <scope>NUCLEOTIDE SEQUENCE</scope>
    <source>
        <strain evidence="1">KCTC 22041</strain>
    </source>
</reference>
<sequence>MFHDAMMMSGGMIMQAIGMLIILVAMIAAIGIATGYPAALWIGDKVAEFISCLPNERFAVAPPIMGPPASKAIRGDLQEALADYEALLENYPDEPEIYRKIIELTLGPMNQSELAEDYLHLAMENLQDAKDRSRLIKLAASIKSGEYCPFQHLQTEKLRSTRRALAYISKVPAVKKLL</sequence>
<dbReference type="RefSeq" id="WP_200272547.1">
    <property type="nucleotide sequence ID" value="NZ_JAENIJ010000030.1"/>
</dbReference>
<accession>A0A934SDK1</accession>
<keyword evidence="2" id="KW-1185">Reference proteome</keyword>